<comment type="similarity">
    <text evidence="1">Belongs to the short-chain dehydrogenases/reductases (SDR) family.</text>
</comment>
<organism evidence="3 4">
    <name type="scientific">Nocardioides bruguierae</name>
    <dbReference type="NCBI Taxonomy" id="2945102"/>
    <lineage>
        <taxon>Bacteria</taxon>
        <taxon>Bacillati</taxon>
        <taxon>Actinomycetota</taxon>
        <taxon>Actinomycetes</taxon>
        <taxon>Propionibacteriales</taxon>
        <taxon>Nocardioidaceae</taxon>
        <taxon>Nocardioides</taxon>
    </lineage>
</organism>
<dbReference type="PANTHER" id="PTHR43976">
    <property type="entry name" value="SHORT CHAIN DEHYDROGENASE"/>
    <property type="match status" value="1"/>
</dbReference>
<evidence type="ECO:0000256" key="2">
    <source>
        <dbReference type="ARBA" id="ARBA00023002"/>
    </source>
</evidence>
<dbReference type="AlphaFoldDB" id="A0A9X2DDM7"/>
<protein>
    <submittedName>
        <fullName evidence="3">Uncharacterized protein</fullName>
    </submittedName>
</protein>
<accession>A0A9X2DDM7</accession>
<reference evidence="3" key="1">
    <citation type="submission" date="2022-05" db="EMBL/GenBank/DDBJ databases">
        <authorList>
            <person name="Tuo L."/>
        </authorList>
    </citation>
    <scope>NUCLEOTIDE SEQUENCE</scope>
    <source>
        <strain evidence="3">BSK12Z-4</strain>
    </source>
</reference>
<evidence type="ECO:0000313" key="3">
    <source>
        <dbReference type="EMBL" id="MCM0622544.1"/>
    </source>
</evidence>
<sequence length="119" mass="12595">MALGEAQALAGEVSPFGIKVTLMEPDAFSTHFGGSSARFAAPLDAYAPLHEAMGDFQGALQSGGDPVSFAAVVLELVDLDEPPLRQFFGPEPLNTMTADYEARMATWRAGQDRAIHANA</sequence>
<dbReference type="EMBL" id="JAMOIL010000038">
    <property type="protein sequence ID" value="MCM0622544.1"/>
    <property type="molecule type" value="Genomic_DNA"/>
</dbReference>
<dbReference type="InterPro" id="IPR051911">
    <property type="entry name" value="SDR_oxidoreductase"/>
</dbReference>
<name>A0A9X2DDM7_9ACTN</name>
<dbReference type="GO" id="GO:0016491">
    <property type="term" value="F:oxidoreductase activity"/>
    <property type="evidence" value="ECO:0007669"/>
    <property type="project" value="UniProtKB-KW"/>
</dbReference>
<gene>
    <name evidence="3" type="ORF">M8330_19830</name>
</gene>
<evidence type="ECO:0000313" key="4">
    <source>
        <dbReference type="Proteomes" id="UP001139485"/>
    </source>
</evidence>
<keyword evidence="2" id="KW-0560">Oxidoreductase</keyword>
<keyword evidence="4" id="KW-1185">Reference proteome</keyword>
<proteinExistence type="inferred from homology"/>
<comment type="caution">
    <text evidence="3">The sequence shown here is derived from an EMBL/GenBank/DDBJ whole genome shotgun (WGS) entry which is preliminary data.</text>
</comment>
<evidence type="ECO:0000256" key="1">
    <source>
        <dbReference type="ARBA" id="ARBA00006484"/>
    </source>
</evidence>
<dbReference type="Proteomes" id="UP001139485">
    <property type="component" value="Unassembled WGS sequence"/>
</dbReference>
<dbReference type="RefSeq" id="WP_250828752.1">
    <property type="nucleotide sequence ID" value="NZ_JAMOIL010000038.1"/>
</dbReference>
<dbReference type="PANTHER" id="PTHR43976:SF16">
    <property type="entry name" value="SHORT-CHAIN DEHYDROGENASE_REDUCTASE FAMILY PROTEIN"/>
    <property type="match status" value="1"/>
</dbReference>
<dbReference type="Gene3D" id="3.40.50.720">
    <property type="entry name" value="NAD(P)-binding Rossmann-like Domain"/>
    <property type="match status" value="1"/>
</dbReference>